<proteinExistence type="predicted"/>
<reference evidence="1 2" key="1">
    <citation type="submission" date="2017-04" db="EMBL/GenBank/DDBJ databases">
        <authorList>
            <person name="Afonso C.L."/>
            <person name="Miller P.J."/>
            <person name="Scott M.A."/>
            <person name="Spackman E."/>
            <person name="Goraichik I."/>
            <person name="Dimitrov K.M."/>
            <person name="Suarez D.L."/>
            <person name="Swayne D.E."/>
        </authorList>
    </citation>
    <scope>NUCLEOTIDE SEQUENCE [LARGE SCALE GENOMIC DNA]</scope>
    <source>
        <strain evidence="1 2">DSM 43828</strain>
    </source>
</reference>
<name>A0A1W2DNB4_KIBAR</name>
<dbReference type="AlphaFoldDB" id="A0A1W2DNB4"/>
<organism evidence="1 2">
    <name type="scientific">Kibdelosporangium aridum</name>
    <dbReference type="NCBI Taxonomy" id="2030"/>
    <lineage>
        <taxon>Bacteria</taxon>
        <taxon>Bacillati</taxon>
        <taxon>Actinomycetota</taxon>
        <taxon>Actinomycetes</taxon>
        <taxon>Pseudonocardiales</taxon>
        <taxon>Pseudonocardiaceae</taxon>
        <taxon>Kibdelosporangium</taxon>
    </lineage>
</organism>
<dbReference type="EMBL" id="FWXV01000002">
    <property type="protein sequence ID" value="SMC98984.1"/>
    <property type="molecule type" value="Genomic_DNA"/>
</dbReference>
<keyword evidence="2" id="KW-1185">Reference proteome</keyword>
<evidence type="ECO:0000313" key="2">
    <source>
        <dbReference type="Proteomes" id="UP000192674"/>
    </source>
</evidence>
<sequence>MDFAWNDPHSDLVSLSGGPRDHRWFYYGDWIATRRASRRGRYPLEHPCGSSRCYAPTTAFAHQVTKAGTDMVARIWQYVPPPQWAAWGGEYRTPEEQHQTETPS</sequence>
<gene>
    <name evidence="1" type="ORF">SAMN05661093_03621</name>
</gene>
<protein>
    <submittedName>
        <fullName evidence="1">Uncharacterized protein</fullName>
    </submittedName>
</protein>
<dbReference type="OrthoDB" id="3696084at2"/>
<evidence type="ECO:0000313" key="1">
    <source>
        <dbReference type="EMBL" id="SMC98984.1"/>
    </source>
</evidence>
<dbReference type="RefSeq" id="WP_084427631.1">
    <property type="nucleotide sequence ID" value="NZ_FWXV01000002.1"/>
</dbReference>
<dbReference type="Proteomes" id="UP000192674">
    <property type="component" value="Unassembled WGS sequence"/>
</dbReference>
<accession>A0A1W2DNB4</accession>